<sequence length="208" mass="24981">MRITRSLRQDPNGQIIHALQEHIKFLNREIKRCKKESHINLLNQEIQRAKIFEDKLRMNEITIENANQELNNLRQEIKLLKEVIEEKNKTINVLQEENGSLRSSNEGLTAEVEYLRTRNNNIRQENHVNCNNFISNQQEQINGLQRSLRIRNKTDHYICNRNITRLEDRISYFESREEQHQRSEPVDPYLPRSNAFFGEHEFNQFTQK</sequence>
<reference evidence="2 3" key="1">
    <citation type="submission" date="2021-06" db="EMBL/GenBank/DDBJ databases">
        <authorList>
            <person name="Kallberg Y."/>
            <person name="Tangrot J."/>
            <person name="Rosling A."/>
        </authorList>
    </citation>
    <scope>NUCLEOTIDE SEQUENCE [LARGE SCALE GENOMIC DNA]</scope>
    <source>
        <strain evidence="2 3">120-4 pot B 10/14</strain>
    </source>
</reference>
<comment type="caution">
    <text evidence="2">The sequence shown here is derived from an EMBL/GenBank/DDBJ whole genome shotgun (WGS) entry which is preliminary data.</text>
</comment>
<evidence type="ECO:0000256" key="1">
    <source>
        <dbReference type="SAM" id="Coils"/>
    </source>
</evidence>
<name>A0ABN7VZN4_GIGMA</name>
<proteinExistence type="predicted"/>
<gene>
    <name evidence="2" type="ORF">GMARGA_LOCUS24555</name>
</gene>
<protein>
    <submittedName>
        <fullName evidence="2">19883_t:CDS:1</fullName>
    </submittedName>
</protein>
<accession>A0ABN7VZN4</accession>
<dbReference type="Proteomes" id="UP000789901">
    <property type="component" value="Unassembled WGS sequence"/>
</dbReference>
<evidence type="ECO:0000313" key="3">
    <source>
        <dbReference type="Proteomes" id="UP000789901"/>
    </source>
</evidence>
<keyword evidence="3" id="KW-1185">Reference proteome</keyword>
<organism evidence="2 3">
    <name type="scientific">Gigaspora margarita</name>
    <dbReference type="NCBI Taxonomy" id="4874"/>
    <lineage>
        <taxon>Eukaryota</taxon>
        <taxon>Fungi</taxon>
        <taxon>Fungi incertae sedis</taxon>
        <taxon>Mucoromycota</taxon>
        <taxon>Glomeromycotina</taxon>
        <taxon>Glomeromycetes</taxon>
        <taxon>Diversisporales</taxon>
        <taxon>Gigasporaceae</taxon>
        <taxon>Gigaspora</taxon>
    </lineage>
</organism>
<keyword evidence="1" id="KW-0175">Coiled coil</keyword>
<dbReference type="EMBL" id="CAJVQB010026018">
    <property type="protein sequence ID" value="CAG8807708.1"/>
    <property type="molecule type" value="Genomic_DNA"/>
</dbReference>
<feature type="coiled-coil region" evidence="1">
    <location>
        <begin position="16"/>
        <end position="125"/>
    </location>
</feature>
<evidence type="ECO:0000313" key="2">
    <source>
        <dbReference type="EMBL" id="CAG8807708.1"/>
    </source>
</evidence>